<feature type="transmembrane region" description="Helical" evidence="1">
    <location>
        <begin position="280"/>
        <end position="308"/>
    </location>
</feature>
<proteinExistence type="predicted"/>
<dbReference type="EMBL" id="CP002403">
    <property type="protein sequence ID" value="ADU20754.1"/>
    <property type="molecule type" value="Genomic_DNA"/>
</dbReference>
<name>E6UCG2_RUMA7</name>
<feature type="transmembrane region" description="Helical" evidence="1">
    <location>
        <begin position="414"/>
        <end position="433"/>
    </location>
</feature>
<evidence type="ECO:0000313" key="3">
    <source>
        <dbReference type="Proteomes" id="UP000006919"/>
    </source>
</evidence>
<accession>E6UCG2</accession>
<evidence type="ECO:0008006" key="4">
    <source>
        <dbReference type="Google" id="ProtNLM"/>
    </source>
</evidence>
<dbReference type="PANTHER" id="PTHR37305">
    <property type="entry name" value="INTEGRAL MEMBRANE PROTEIN-RELATED"/>
    <property type="match status" value="1"/>
</dbReference>
<dbReference type="GO" id="GO:0005886">
    <property type="term" value="C:plasma membrane"/>
    <property type="evidence" value="ECO:0007669"/>
    <property type="project" value="UniProtKB-SubCell"/>
</dbReference>
<keyword evidence="1" id="KW-0472">Membrane</keyword>
<gene>
    <name evidence="2" type="ordered locus">Rumal_0197</name>
</gene>
<feature type="transmembrane region" description="Helical" evidence="1">
    <location>
        <begin position="240"/>
        <end position="259"/>
    </location>
</feature>
<dbReference type="GO" id="GO:0140359">
    <property type="term" value="F:ABC-type transporter activity"/>
    <property type="evidence" value="ECO:0007669"/>
    <property type="project" value="InterPro"/>
</dbReference>
<evidence type="ECO:0000256" key="1">
    <source>
        <dbReference type="SAM" id="Phobius"/>
    </source>
</evidence>
<dbReference type="STRING" id="697329.Rumal_0197"/>
<feature type="transmembrane region" description="Helical" evidence="1">
    <location>
        <begin position="360"/>
        <end position="384"/>
    </location>
</feature>
<dbReference type="AlphaFoldDB" id="E6UCG2"/>
<dbReference type="HOGENOM" id="CLU_050687_0_1_9"/>
<feature type="transmembrane region" description="Helical" evidence="1">
    <location>
        <begin position="26"/>
        <end position="45"/>
    </location>
</feature>
<organism evidence="2 3">
    <name type="scientific">Ruminococcus albus (strain ATCC 27210 / DSM 20455 / JCM 14654 / NCDO 2250 / 7)</name>
    <dbReference type="NCBI Taxonomy" id="697329"/>
    <lineage>
        <taxon>Bacteria</taxon>
        <taxon>Bacillati</taxon>
        <taxon>Bacillota</taxon>
        <taxon>Clostridia</taxon>
        <taxon>Eubacteriales</taxon>
        <taxon>Oscillospiraceae</taxon>
        <taxon>Ruminococcus</taxon>
    </lineage>
</organism>
<dbReference type="KEGG" id="ral:Rumal_0197"/>
<protein>
    <recommendedName>
        <fullName evidence="4">ABC-2 type transport system permease protein</fullName>
    </recommendedName>
</protein>
<keyword evidence="1" id="KW-0812">Transmembrane</keyword>
<dbReference type="Pfam" id="PF12679">
    <property type="entry name" value="ABC2_membrane_2"/>
    <property type="match status" value="1"/>
</dbReference>
<evidence type="ECO:0000313" key="2">
    <source>
        <dbReference type="EMBL" id="ADU20754.1"/>
    </source>
</evidence>
<reference evidence="2 3" key="1">
    <citation type="journal article" date="2011" name="J. Bacteriol.">
        <title>Complete genome of the cellulolytic ruminal bacterium Ruminococcus albus 7.</title>
        <authorList>
            <person name="Suen G."/>
            <person name="Stevenson D.M."/>
            <person name="Bruce D.C."/>
            <person name="Chertkov O."/>
            <person name="Copeland A."/>
            <person name="Cheng J.F."/>
            <person name="Detter C."/>
            <person name="Detter J.C."/>
            <person name="Goodwin L.A."/>
            <person name="Han C.S."/>
            <person name="Hauser L.J."/>
            <person name="Ivanova N.N."/>
            <person name="Kyrpides N.C."/>
            <person name="Land M.L."/>
            <person name="Lapidus A."/>
            <person name="Lucas S."/>
            <person name="Ovchinnikova G."/>
            <person name="Pitluck S."/>
            <person name="Tapia R."/>
            <person name="Woyke T."/>
            <person name="Boyum J."/>
            <person name="Mead D."/>
            <person name="Weimer P.J."/>
        </authorList>
    </citation>
    <scope>NUCLEOTIDE SEQUENCE [LARGE SCALE GENOMIC DNA]</scope>
    <source>
        <strain evidence="3">ATCC 27210 / DSM 20455 / JCM 14654 / NCDO 2250 / 7</strain>
    </source>
</reference>
<dbReference type="eggNOG" id="COG1277">
    <property type="taxonomic scope" value="Bacteria"/>
</dbReference>
<dbReference type="Proteomes" id="UP000006919">
    <property type="component" value="Chromosome"/>
</dbReference>
<feature type="transmembrane region" description="Helical" evidence="1">
    <location>
        <begin position="328"/>
        <end position="353"/>
    </location>
</feature>
<keyword evidence="1" id="KW-1133">Transmembrane helix</keyword>
<dbReference type="PANTHER" id="PTHR37305:SF1">
    <property type="entry name" value="MEMBRANE PROTEIN"/>
    <property type="match status" value="1"/>
</dbReference>
<sequence>MDRLGKFFALVKNEYIKLYKKPSTRILLVIFLAACLCFAPLMKLIDHYAIGDIDSKTTDYSEHYANRMEDKKLELENSPDIPFRDYKLELIEAFDPASDWQYRACTQGMYSDSKREIQTMTMFCKTDDWRGFMTYTANSMDASTGERWACNYRLEHNIDYSSKFDEQNKIINQIANGMNGEAFDTTGRSQQEIVMVGMYQLEHEVYEDTSYKPSSLFDITPYEHFDFWDVMIKIPYVESFIGIIMIVIAGGIVSSEFSQGTIKFLLISPVKREKILMAKYFTVISLGFLMMLVMFLINIPITGLLFSFKGITAPYISVIDGEVIAQSTFVYLIKSFMLKSVQVIISTTLAFTLSSLVRSTALAVITGYILNSIDVALVSVMYSFNLDWGRYLIFANTDLLNIYKGTSVFPQHSLGFALIVIIAHMAVFLLTAWDSFTRRSV</sequence>